<accession>D7KQV3</accession>
<keyword evidence="2" id="KW-1185">Reference proteome</keyword>
<sequence>MFRSSTHAVPISETYAVRKTTTNRSTRANVAILEFWHCLKSPERETMVTRSFTSEEYERMSCRKCTSTPN</sequence>
<name>D7KQV3_ARALL</name>
<evidence type="ECO:0000313" key="2">
    <source>
        <dbReference type="Proteomes" id="UP000008694"/>
    </source>
</evidence>
<dbReference type="Gramene" id="scaffold_200958.1">
    <property type="protein sequence ID" value="scaffold_200958.1"/>
    <property type="gene ID" value="scaffold_200958.1"/>
</dbReference>
<proteinExistence type="predicted"/>
<dbReference type="AlphaFoldDB" id="D7KQV3"/>
<protein>
    <submittedName>
        <fullName evidence="1">Uncharacterized protein</fullName>
    </submittedName>
</protein>
<organism evidence="2">
    <name type="scientific">Arabidopsis lyrata subsp. lyrata</name>
    <name type="common">Lyre-leaved rock-cress</name>
    <dbReference type="NCBI Taxonomy" id="81972"/>
    <lineage>
        <taxon>Eukaryota</taxon>
        <taxon>Viridiplantae</taxon>
        <taxon>Streptophyta</taxon>
        <taxon>Embryophyta</taxon>
        <taxon>Tracheophyta</taxon>
        <taxon>Spermatophyta</taxon>
        <taxon>Magnoliopsida</taxon>
        <taxon>eudicotyledons</taxon>
        <taxon>Gunneridae</taxon>
        <taxon>Pentapetalae</taxon>
        <taxon>rosids</taxon>
        <taxon>malvids</taxon>
        <taxon>Brassicales</taxon>
        <taxon>Brassicaceae</taxon>
        <taxon>Camelineae</taxon>
        <taxon>Arabidopsis</taxon>
    </lineage>
</organism>
<dbReference type="HOGENOM" id="CLU_2761216_0_0_1"/>
<dbReference type="EMBL" id="GL348714">
    <property type="protein sequence ID" value="EFH63077.1"/>
    <property type="molecule type" value="Genomic_DNA"/>
</dbReference>
<gene>
    <name evidence="1" type="ORF">ARALYDRAFT_893884</name>
</gene>
<evidence type="ECO:0000313" key="1">
    <source>
        <dbReference type="EMBL" id="EFH63077.1"/>
    </source>
</evidence>
<dbReference type="eggNOG" id="KOG1887">
    <property type="taxonomic scope" value="Eukaryota"/>
</dbReference>
<reference evidence="2" key="1">
    <citation type="journal article" date="2011" name="Nat. Genet.">
        <title>The Arabidopsis lyrata genome sequence and the basis of rapid genome size change.</title>
        <authorList>
            <person name="Hu T.T."/>
            <person name="Pattyn P."/>
            <person name="Bakker E.G."/>
            <person name="Cao J."/>
            <person name="Cheng J.-F."/>
            <person name="Clark R.M."/>
            <person name="Fahlgren N."/>
            <person name="Fawcett J.A."/>
            <person name="Grimwood J."/>
            <person name="Gundlach H."/>
            <person name="Haberer G."/>
            <person name="Hollister J.D."/>
            <person name="Ossowski S."/>
            <person name="Ottilar R.P."/>
            <person name="Salamov A.A."/>
            <person name="Schneeberger K."/>
            <person name="Spannagl M."/>
            <person name="Wang X."/>
            <person name="Yang L."/>
            <person name="Nasrallah M.E."/>
            <person name="Bergelson J."/>
            <person name="Carrington J.C."/>
            <person name="Gaut B.S."/>
            <person name="Schmutz J."/>
            <person name="Mayer K.F.X."/>
            <person name="Van de Peer Y."/>
            <person name="Grigoriev I.V."/>
            <person name="Nordborg M."/>
            <person name="Weigel D."/>
            <person name="Guo Y.-L."/>
        </authorList>
    </citation>
    <scope>NUCLEOTIDE SEQUENCE [LARGE SCALE GENOMIC DNA]</scope>
    <source>
        <strain evidence="2">cv. MN47</strain>
    </source>
</reference>
<dbReference type="Proteomes" id="UP000008694">
    <property type="component" value="Unassembled WGS sequence"/>
</dbReference>